<name>A0ABV5VK74_9ACTN</name>
<accession>A0ABV5VK74</accession>
<keyword evidence="1" id="KW-0812">Transmembrane</keyword>
<proteinExistence type="predicted"/>
<evidence type="ECO:0008006" key="4">
    <source>
        <dbReference type="Google" id="ProtNLM"/>
    </source>
</evidence>
<dbReference type="Proteomes" id="UP001589703">
    <property type="component" value="Unassembled WGS sequence"/>
</dbReference>
<dbReference type="RefSeq" id="WP_385859765.1">
    <property type="nucleotide sequence ID" value="NZ_JBHMAR010000040.1"/>
</dbReference>
<keyword evidence="1" id="KW-1133">Transmembrane helix</keyword>
<feature type="transmembrane region" description="Helical" evidence="1">
    <location>
        <begin position="109"/>
        <end position="130"/>
    </location>
</feature>
<feature type="transmembrane region" description="Helical" evidence="1">
    <location>
        <begin position="72"/>
        <end position="97"/>
    </location>
</feature>
<sequence length="131" mass="13601">MAVEHVAVIALAVEVTVMVLARVGTERRHWNHHKRRGPAPLTRDDVTLVSGVLYALAAGAMAVGAVTARVEWTLSAIGTFALFGVLLPAFAANAVLVLATRGRPDEVTWWQRGIAGAVAVGGGLVSVGLVG</sequence>
<protein>
    <recommendedName>
        <fullName evidence="4">Integral membrane protein</fullName>
    </recommendedName>
</protein>
<keyword evidence="1" id="KW-0472">Membrane</keyword>
<keyword evidence="3" id="KW-1185">Reference proteome</keyword>
<evidence type="ECO:0000313" key="3">
    <source>
        <dbReference type="Proteomes" id="UP001589703"/>
    </source>
</evidence>
<evidence type="ECO:0000313" key="2">
    <source>
        <dbReference type="EMBL" id="MFB9738120.1"/>
    </source>
</evidence>
<dbReference type="EMBL" id="JBHMAR010000040">
    <property type="protein sequence ID" value="MFB9738120.1"/>
    <property type="molecule type" value="Genomic_DNA"/>
</dbReference>
<organism evidence="2 3">
    <name type="scientific">Streptomyces thermocoprophilus</name>
    <dbReference type="NCBI Taxonomy" id="78356"/>
    <lineage>
        <taxon>Bacteria</taxon>
        <taxon>Bacillati</taxon>
        <taxon>Actinomycetota</taxon>
        <taxon>Actinomycetes</taxon>
        <taxon>Kitasatosporales</taxon>
        <taxon>Streptomycetaceae</taxon>
        <taxon>Streptomyces</taxon>
    </lineage>
</organism>
<evidence type="ECO:0000256" key="1">
    <source>
        <dbReference type="SAM" id="Phobius"/>
    </source>
</evidence>
<reference evidence="2 3" key="1">
    <citation type="submission" date="2024-09" db="EMBL/GenBank/DDBJ databases">
        <authorList>
            <person name="Sun Q."/>
            <person name="Mori K."/>
        </authorList>
    </citation>
    <scope>NUCLEOTIDE SEQUENCE [LARGE SCALE GENOMIC DNA]</scope>
    <source>
        <strain evidence="2 3">JCM 10918</strain>
    </source>
</reference>
<gene>
    <name evidence="2" type="ORF">ACFFRO_23830</name>
</gene>
<comment type="caution">
    <text evidence="2">The sequence shown here is derived from an EMBL/GenBank/DDBJ whole genome shotgun (WGS) entry which is preliminary data.</text>
</comment>
<feature type="transmembrane region" description="Helical" evidence="1">
    <location>
        <begin position="6"/>
        <end position="25"/>
    </location>
</feature>
<feature type="transmembrane region" description="Helical" evidence="1">
    <location>
        <begin position="46"/>
        <end position="66"/>
    </location>
</feature>